<organism evidence="1 2">
    <name type="scientific">Coniosporium uncinatum</name>
    <dbReference type="NCBI Taxonomy" id="93489"/>
    <lineage>
        <taxon>Eukaryota</taxon>
        <taxon>Fungi</taxon>
        <taxon>Dikarya</taxon>
        <taxon>Ascomycota</taxon>
        <taxon>Pezizomycotina</taxon>
        <taxon>Dothideomycetes</taxon>
        <taxon>Dothideomycetes incertae sedis</taxon>
        <taxon>Coniosporium</taxon>
    </lineage>
</organism>
<protein>
    <submittedName>
        <fullName evidence="1">Uncharacterized protein</fullName>
    </submittedName>
</protein>
<proteinExistence type="predicted"/>
<dbReference type="EMBL" id="JAWDJW010003244">
    <property type="protein sequence ID" value="KAK3077074.1"/>
    <property type="molecule type" value="Genomic_DNA"/>
</dbReference>
<feature type="non-terminal residue" evidence="1">
    <location>
        <position position="535"/>
    </location>
</feature>
<evidence type="ECO:0000313" key="2">
    <source>
        <dbReference type="Proteomes" id="UP001186974"/>
    </source>
</evidence>
<dbReference type="Proteomes" id="UP001186974">
    <property type="component" value="Unassembled WGS sequence"/>
</dbReference>
<gene>
    <name evidence="1" type="ORF">LTS18_011276</name>
</gene>
<evidence type="ECO:0000313" key="1">
    <source>
        <dbReference type="EMBL" id="KAK3077074.1"/>
    </source>
</evidence>
<comment type="caution">
    <text evidence="1">The sequence shown here is derived from an EMBL/GenBank/DDBJ whole genome shotgun (WGS) entry which is preliminary data.</text>
</comment>
<name>A0ACC3DKF9_9PEZI</name>
<sequence>MDTKSNDITNEREELDFILKSSVPGLVSDVKRSDSVIQAESPTASQEGGAAGHKVLVEPSIFNMGILLPPSLDFLKRLREVVPPGSDIVVTTLTSFLDDFLINVFLPQLEETLIDLSASTILEADAFQQDAQWSLHSQKPIFHGTSRFYNLISAFCTVLDNLPHDQAFSQLLIDQMVGYYDKCLSWYKVLVGRSAAHSSGRTLKAAATLAEGGEMHAVLLAMLEAGEDTSEDLINKEVHELLRMSRDDPLEGSDLIQDEKTITALCILHSSMRWLAAKFKQLRYISDSSTDSSRENPRRSQLQRRWTVVTSPDNLPQDGAVYLPLNQDTATAFDAALTSYTHLSTTVLLTLHAELRCRTLHHLSHALSTPLLLPLPVPDPDPSILTLTTSLASLDATLSSHLPDRQRAYLTTGLSSLIDALILSAFVPTSPSAPAQGEDGNHGNSNSNNSSSSNSGGKKEAPPATIKAMNANGSAKMHLSILILQQLLKTIETSTSSALSLSSSPFHSPNATSTHHLAKSTAFFDLFDAGAAAVV</sequence>
<accession>A0ACC3DKF9</accession>
<keyword evidence="2" id="KW-1185">Reference proteome</keyword>
<reference evidence="1" key="1">
    <citation type="submission" date="2024-09" db="EMBL/GenBank/DDBJ databases">
        <title>Black Yeasts Isolated from many extreme environments.</title>
        <authorList>
            <person name="Coleine C."/>
            <person name="Stajich J.E."/>
            <person name="Selbmann L."/>
        </authorList>
    </citation>
    <scope>NUCLEOTIDE SEQUENCE</scope>
    <source>
        <strain evidence="1">CCFEE 5737</strain>
    </source>
</reference>